<dbReference type="Proteomes" id="UP000494206">
    <property type="component" value="Unassembled WGS sequence"/>
</dbReference>
<dbReference type="EMBL" id="CADEPM010000002">
    <property type="protein sequence ID" value="CAB3399683.1"/>
    <property type="molecule type" value="Genomic_DNA"/>
</dbReference>
<dbReference type="InterPro" id="IPR000504">
    <property type="entry name" value="RRM_dom"/>
</dbReference>
<accession>A0A8S1EJ04</accession>
<evidence type="ECO:0000256" key="1">
    <source>
        <dbReference type="PROSITE-ProRule" id="PRU00176"/>
    </source>
</evidence>
<evidence type="ECO:0000259" key="3">
    <source>
        <dbReference type="PROSITE" id="PS50102"/>
    </source>
</evidence>
<proteinExistence type="predicted"/>
<reference evidence="4 5" key="1">
    <citation type="submission" date="2020-04" db="EMBL/GenBank/DDBJ databases">
        <authorList>
            <person name="Laetsch R D."/>
            <person name="Stevens L."/>
            <person name="Kumar S."/>
            <person name="Blaxter L. M."/>
        </authorList>
    </citation>
    <scope>NUCLEOTIDE SEQUENCE [LARGE SCALE GENOMIC DNA]</scope>
</reference>
<dbReference type="Gene3D" id="3.30.70.330">
    <property type="match status" value="1"/>
</dbReference>
<dbReference type="OrthoDB" id="378874at2759"/>
<organism evidence="4 5">
    <name type="scientific">Caenorhabditis bovis</name>
    <dbReference type="NCBI Taxonomy" id="2654633"/>
    <lineage>
        <taxon>Eukaryota</taxon>
        <taxon>Metazoa</taxon>
        <taxon>Ecdysozoa</taxon>
        <taxon>Nematoda</taxon>
        <taxon>Chromadorea</taxon>
        <taxon>Rhabditida</taxon>
        <taxon>Rhabditina</taxon>
        <taxon>Rhabditomorpha</taxon>
        <taxon>Rhabditoidea</taxon>
        <taxon>Rhabditidae</taxon>
        <taxon>Peloderinae</taxon>
        <taxon>Caenorhabditis</taxon>
    </lineage>
</organism>
<gene>
    <name evidence="4" type="ORF">CBOVIS_LOCUS2768</name>
</gene>
<evidence type="ECO:0000313" key="4">
    <source>
        <dbReference type="EMBL" id="CAB3399683.1"/>
    </source>
</evidence>
<dbReference type="InterPro" id="IPR035979">
    <property type="entry name" value="RBD_domain_sf"/>
</dbReference>
<feature type="compositionally biased region" description="Acidic residues" evidence="2">
    <location>
        <begin position="81"/>
        <end position="92"/>
    </location>
</feature>
<keyword evidence="1" id="KW-0694">RNA-binding</keyword>
<protein>
    <recommendedName>
        <fullName evidence="3">RRM domain-containing protein</fullName>
    </recommendedName>
</protein>
<comment type="caution">
    <text evidence="4">The sequence shown here is derived from an EMBL/GenBank/DDBJ whole genome shotgun (WGS) entry which is preliminary data.</text>
</comment>
<name>A0A8S1EJ04_9PELO</name>
<evidence type="ECO:0000256" key="2">
    <source>
        <dbReference type="SAM" id="MobiDB-lite"/>
    </source>
</evidence>
<dbReference type="CDD" id="cd00590">
    <property type="entry name" value="RRM_SF"/>
    <property type="match status" value="1"/>
</dbReference>
<dbReference type="InterPro" id="IPR012677">
    <property type="entry name" value="Nucleotide-bd_a/b_plait_sf"/>
</dbReference>
<evidence type="ECO:0000313" key="5">
    <source>
        <dbReference type="Proteomes" id="UP000494206"/>
    </source>
</evidence>
<dbReference type="GO" id="GO:0003723">
    <property type="term" value="F:RNA binding"/>
    <property type="evidence" value="ECO:0007669"/>
    <property type="project" value="UniProtKB-UniRule"/>
</dbReference>
<feature type="domain" description="RRM" evidence="3">
    <location>
        <begin position="117"/>
        <end position="189"/>
    </location>
</feature>
<feature type="compositionally biased region" description="Low complexity" evidence="2">
    <location>
        <begin position="93"/>
        <end position="109"/>
    </location>
</feature>
<dbReference type="PROSITE" id="PS50102">
    <property type="entry name" value="RRM"/>
    <property type="match status" value="1"/>
</dbReference>
<keyword evidence="5" id="KW-1185">Reference proteome</keyword>
<feature type="region of interest" description="Disordered" evidence="2">
    <location>
        <begin position="78"/>
        <end position="113"/>
    </location>
</feature>
<sequence>MVFPLTIPLTAQEKNYLRIYEQCCKIKRKLCGNRVTEGSISERVKPRKSHDGEEWLPKKRSKLPSFEKKSAVLTEKMSHEELEDGEILDDPAEPSTSIPTTSIASTSTPKDSSAKSCSLIVRGIDLTEDKLRKVFKSHADINCKTITVDSKQRSASIVCFSRRDAEHGVVKMNNYLLNGITIKVAIDRSTEIRAIPASITITINTQKKPKKERKSVSHSQKCDKPSTSHPA</sequence>
<feature type="compositionally biased region" description="Basic and acidic residues" evidence="2">
    <location>
        <begin position="220"/>
        <end position="231"/>
    </location>
</feature>
<feature type="region of interest" description="Disordered" evidence="2">
    <location>
        <begin position="206"/>
        <end position="231"/>
    </location>
</feature>
<dbReference type="AlphaFoldDB" id="A0A8S1EJ04"/>
<dbReference type="SUPFAM" id="SSF54928">
    <property type="entry name" value="RNA-binding domain, RBD"/>
    <property type="match status" value="1"/>
</dbReference>